<gene>
    <name evidence="3" type="ORF">EV420DRAFT_1151361</name>
</gene>
<comment type="caution">
    <text evidence="3">The sequence shown here is derived from an EMBL/GenBank/DDBJ whole genome shotgun (WGS) entry which is preliminary data.</text>
</comment>
<reference evidence="3" key="1">
    <citation type="submission" date="2023-06" db="EMBL/GenBank/DDBJ databases">
        <authorList>
            <consortium name="Lawrence Berkeley National Laboratory"/>
            <person name="Ahrendt S."/>
            <person name="Sahu N."/>
            <person name="Indic B."/>
            <person name="Wong-Bajracharya J."/>
            <person name="Merenyi Z."/>
            <person name="Ke H.-M."/>
            <person name="Monk M."/>
            <person name="Kocsube S."/>
            <person name="Drula E."/>
            <person name="Lipzen A."/>
            <person name="Balint B."/>
            <person name="Henrissat B."/>
            <person name="Andreopoulos B."/>
            <person name="Martin F.M."/>
            <person name="Harder C.B."/>
            <person name="Rigling D."/>
            <person name="Ford K.L."/>
            <person name="Foster G.D."/>
            <person name="Pangilinan J."/>
            <person name="Papanicolaou A."/>
            <person name="Barry K."/>
            <person name="LaButti K."/>
            <person name="Viragh M."/>
            <person name="Koriabine M."/>
            <person name="Yan M."/>
            <person name="Riley R."/>
            <person name="Champramary S."/>
            <person name="Plett K.L."/>
            <person name="Tsai I.J."/>
            <person name="Slot J."/>
            <person name="Sipos G."/>
            <person name="Plett J."/>
            <person name="Nagy L.G."/>
            <person name="Grigoriev I.V."/>
        </authorList>
    </citation>
    <scope>NUCLEOTIDE SEQUENCE</scope>
    <source>
        <strain evidence="3">CCBAS 213</strain>
    </source>
</reference>
<dbReference type="SUPFAM" id="SSF82199">
    <property type="entry name" value="SET domain"/>
    <property type="match status" value="1"/>
</dbReference>
<dbReference type="PANTHER" id="PTHR47332">
    <property type="entry name" value="SET DOMAIN-CONTAINING PROTEIN 5"/>
    <property type="match status" value="1"/>
</dbReference>
<dbReference type="RefSeq" id="XP_060334501.1">
    <property type="nucleotide sequence ID" value="XM_060466100.1"/>
</dbReference>
<protein>
    <recommendedName>
        <fullName evidence="2">SET domain-containing protein</fullName>
    </recommendedName>
</protein>
<evidence type="ECO:0000313" key="3">
    <source>
        <dbReference type="EMBL" id="KAK0463035.1"/>
    </source>
</evidence>
<feature type="transmembrane region" description="Helical" evidence="1">
    <location>
        <begin position="38"/>
        <end position="56"/>
    </location>
</feature>
<organism evidence="3 4">
    <name type="scientific">Armillaria tabescens</name>
    <name type="common">Ringless honey mushroom</name>
    <name type="synonym">Agaricus tabescens</name>
    <dbReference type="NCBI Taxonomy" id="1929756"/>
    <lineage>
        <taxon>Eukaryota</taxon>
        <taxon>Fungi</taxon>
        <taxon>Dikarya</taxon>
        <taxon>Basidiomycota</taxon>
        <taxon>Agaricomycotina</taxon>
        <taxon>Agaricomycetes</taxon>
        <taxon>Agaricomycetidae</taxon>
        <taxon>Agaricales</taxon>
        <taxon>Marasmiineae</taxon>
        <taxon>Physalacriaceae</taxon>
        <taxon>Desarmillaria</taxon>
    </lineage>
</organism>
<sequence length="471" mass="53606">MAHRFLNAAKANWRLSSTRKPTVINTNLKRQVDEMKNLFGTPSLLLSVSFIFIILYTETVNNLTREEYEELIRKFGVADDDVKALAPLPDENDPGIFENEPHPNDDVRTHVQVGDSQCLLTNYVKRRLEHIPGFPRPVKDTGDKAYRISSTLHRGLGMFAARRFNTGDLIADERPLMVYPLGPSTDLSSMSNGVRSNQSKYSQDLIGSIFERMSKESREAFMGLCKSRLHDDPLLGVIFANGFHLADDLKDETDNVKYLSPLAPNIESLRRLGRYASVHKDLSRVNHSCSPNASYKFHISTFSMQLRAARDIEAGEEIFTTCIDNLQPAAERARCLLPHGIECTCRACLDPTKSDPIRAAVKNRPVLFTPRDLKPPQAWIDPALQTLARIEEEELQASTEYRQTLRQLFNAYMYVKDEENALVYGKKLWAANLAAGKPLCEMFRDVELMKKSPQWTRPKWLWGVQKRHVIV</sequence>
<dbReference type="InterPro" id="IPR046341">
    <property type="entry name" value="SET_dom_sf"/>
</dbReference>
<proteinExistence type="predicted"/>
<keyword evidence="1" id="KW-0812">Transmembrane</keyword>
<dbReference type="InterPro" id="IPR053185">
    <property type="entry name" value="SET_domain_protein"/>
</dbReference>
<keyword evidence="1" id="KW-0472">Membrane</keyword>
<dbReference type="SMART" id="SM00317">
    <property type="entry name" value="SET"/>
    <property type="match status" value="1"/>
</dbReference>
<evidence type="ECO:0000256" key="1">
    <source>
        <dbReference type="SAM" id="Phobius"/>
    </source>
</evidence>
<keyword evidence="4" id="KW-1185">Reference proteome</keyword>
<evidence type="ECO:0000259" key="2">
    <source>
        <dbReference type="PROSITE" id="PS50280"/>
    </source>
</evidence>
<feature type="domain" description="SET" evidence="2">
    <location>
        <begin position="144"/>
        <end position="323"/>
    </location>
</feature>
<dbReference type="Gene3D" id="2.170.270.10">
    <property type="entry name" value="SET domain"/>
    <property type="match status" value="1"/>
</dbReference>
<dbReference type="EMBL" id="JAUEPS010000008">
    <property type="protein sequence ID" value="KAK0463035.1"/>
    <property type="molecule type" value="Genomic_DNA"/>
</dbReference>
<dbReference type="Proteomes" id="UP001175211">
    <property type="component" value="Unassembled WGS sequence"/>
</dbReference>
<keyword evidence="1" id="KW-1133">Transmembrane helix</keyword>
<dbReference type="InterPro" id="IPR001214">
    <property type="entry name" value="SET_dom"/>
</dbReference>
<accession>A0AA39TYE4</accession>
<dbReference type="Pfam" id="PF00856">
    <property type="entry name" value="SET"/>
    <property type="match status" value="1"/>
</dbReference>
<name>A0AA39TYE4_ARMTA</name>
<dbReference type="PANTHER" id="PTHR47332:SF4">
    <property type="entry name" value="SET DOMAIN-CONTAINING PROTEIN 5"/>
    <property type="match status" value="1"/>
</dbReference>
<dbReference type="CDD" id="cd20071">
    <property type="entry name" value="SET_SMYD"/>
    <property type="match status" value="1"/>
</dbReference>
<dbReference type="GeneID" id="85349648"/>
<evidence type="ECO:0000313" key="4">
    <source>
        <dbReference type="Proteomes" id="UP001175211"/>
    </source>
</evidence>
<dbReference type="AlphaFoldDB" id="A0AA39TYE4"/>
<dbReference type="PROSITE" id="PS50280">
    <property type="entry name" value="SET"/>
    <property type="match status" value="1"/>
</dbReference>